<dbReference type="RefSeq" id="WP_008250873.1">
    <property type="nucleotide sequence ID" value="NZ_JACXLD010000010.1"/>
</dbReference>
<evidence type="ECO:0008006" key="4">
    <source>
        <dbReference type="Google" id="ProtNLM"/>
    </source>
</evidence>
<comment type="caution">
    <text evidence="2">The sequence shown here is derived from an EMBL/GenBank/DDBJ whole genome shotgun (WGS) entry which is preliminary data.</text>
</comment>
<keyword evidence="1" id="KW-1133">Transmembrane helix</keyword>
<protein>
    <recommendedName>
        <fullName evidence="4">DUF2269 family protein</fullName>
    </recommendedName>
</protein>
<organism evidence="2 3">
    <name type="scientific">Spongiibacter pelagi</name>
    <dbReference type="NCBI Taxonomy" id="2760804"/>
    <lineage>
        <taxon>Bacteria</taxon>
        <taxon>Pseudomonadati</taxon>
        <taxon>Pseudomonadota</taxon>
        <taxon>Gammaproteobacteria</taxon>
        <taxon>Cellvibrionales</taxon>
        <taxon>Spongiibacteraceae</taxon>
        <taxon>Spongiibacter</taxon>
    </lineage>
</organism>
<gene>
    <name evidence="2" type="ORF">IB286_13665</name>
</gene>
<dbReference type="AlphaFoldDB" id="A0A927C529"/>
<reference evidence="2" key="1">
    <citation type="submission" date="2020-09" db="EMBL/GenBank/DDBJ databases">
        <authorList>
            <person name="Yoon J.-W."/>
        </authorList>
    </citation>
    <scope>NUCLEOTIDE SEQUENCE</scope>
    <source>
        <strain evidence="2">KMU-158</strain>
    </source>
</reference>
<feature type="transmembrane region" description="Helical" evidence="1">
    <location>
        <begin position="153"/>
        <end position="170"/>
    </location>
</feature>
<keyword evidence="1" id="KW-0472">Membrane</keyword>
<accession>A0A927C529</accession>
<feature type="transmembrane region" description="Helical" evidence="1">
    <location>
        <begin position="74"/>
        <end position="92"/>
    </location>
</feature>
<dbReference type="EMBL" id="JACXLD010000010">
    <property type="protein sequence ID" value="MBD2860052.1"/>
    <property type="molecule type" value="Genomic_DNA"/>
</dbReference>
<name>A0A927C529_9GAMM</name>
<evidence type="ECO:0000256" key="1">
    <source>
        <dbReference type="SAM" id="Phobius"/>
    </source>
</evidence>
<sequence length="173" mass="20069">MDVIQNFVLSHFLSVKAAHIISAFLWSFTTISPMLFYVNPTMKKLKANPDDPELKRRGEWVLEQMDRVVILEHIALAVLLITGLMLYASGVASFASGWFFAKMLIVVGFFVPMEIYDIWLTHVKAPRMERNKEADRPKYEAFRKFYYKYLTRLAYPIVVFIPAVLILALTKPF</sequence>
<feature type="transmembrane region" description="Helical" evidence="1">
    <location>
        <begin position="20"/>
        <end position="38"/>
    </location>
</feature>
<proteinExistence type="predicted"/>
<evidence type="ECO:0000313" key="3">
    <source>
        <dbReference type="Proteomes" id="UP000610558"/>
    </source>
</evidence>
<feature type="transmembrane region" description="Helical" evidence="1">
    <location>
        <begin position="98"/>
        <end position="120"/>
    </location>
</feature>
<evidence type="ECO:0000313" key="2">
    <source>
        <dbReference type="EMBL" id="MBD2860052.1"/>
    </source>
</evidence>
<keyword evidence="1" id="KW-0812">Transmembrane</keyword>
<keyword evidence="3" id="KW-1185">Reference proteome</keyword>
<dbReference type="Proteomes" id="UP000610558">
    <property type="component" value="Unassembled WGS sequence"/>
</dbReference>